<dbReference type="Gene3D" id="3.10.10.10">
    <property type="entry name" value="HIV Type 1 Reverse Transcriptase, subunit A, domain 1"/>
    <property type="match status" value="1"/>
</dbReference>
<gene>
    <name evidence="4" type="ORF">VZT92_001056</name>
</gene>
<accession>A0AAW1GAL5</accession>
<dbReference type="PANTHER" id="PTHR33050:SF8">
    <property type="entry name" value="REVERSE TRANSCRIPTASE DOMAIN-CONTAINING PROTEIN"/>
    <property type="match status" value="1"/>
</dbReference>
<keyword evidence="5" id="KW-1185">Reference proteome</keyword>
<dbReference type="GO" id="GO:0004523">
    <property type="term" value="F:RNA-DNA hybrid ribonuclease activity"/>
    <property type="evidence" value="ECO:0007669"/>
    <property type="project" value="UniProtKB-EC"/>
</dbReference>
<comment type="caution">
    <text evidence="4">The sequence shown here is derived from an EMBL/GenBank/DDBJ whole genome shotgun (WGS) entry which is preliminary data.</text>
</comment>
<dbReference type="InterPro" id="IPR052055">
    <property type="entry name" value="Hepadnavirus_pol/RT"/>
</dbReference>
<sequence length="496" mass="55745">MRTPGFRVGVLAMRTETYVAKNLQSAVNDPDSVFQLIVEKNYVIGPFKSSPFPVFRTSPIGIATGKYSGKKRLIFDLSAPRSCPLPSVNSLIPSELFSLHYAAVVNAIKLIKLAGQGAWLSKADVTDAFKIVPIHPSQWHLFGIRWESNYYFAVRLTFGCKSSPFIFNQVSEALCWILLNRARLPAVLHLLDDFLLIDSPLDSSGASLDKLKCCFHSLGVPLSVEKTVGPDTCLEFLGIMLDTIDMKASLPIAKLQRIRQITKYFCTADNITKQQLLSLLGHLNFAIPQGRSFISRLLDMASSVSKLHDLVYLDEGCRSDLRFWARLLDNWNGITFFYDDLVKSSDSLKFYTDAAPSVGFGGFYQGQWFAEQWPPAFAEFEYSSTLYEIYPVAVACFVWGQHWKRKRISVMCDNQAVVDIINRGRSSSRDIMPFMRSITWAAVTHNFIITARHVPGYFNALADSLSRFKFQAFRNICPEASPLSVTVPSCHTLMLS</sequence>
<comment type="similarity">
    <text evidence="1">Belongs to the beta type-B retroviral polymerase family. HERV class-II K(HML-2) pol subfamily.</text>
</comment>
<evidence type="ECO:0000256" key="1">
    <source>
        <dbReference type="ARBA" id="ARBA00010879"/>
    </source>
</evidence>
<dbReference type="AlphaFoldDB" id="A0AAW1GAL5"/>
<dbReference type="InterPro" id="IPR000477">
    <property type="entry name" value="RT_dom"/>
</dbReference>
<dbReference type="Pfam" id="PF00078">
    <property type="entry name" value="RVT_1"/>
    <property type="match status" value="1"/>
</dbReference>
<dbReference type="InterPro" id="IPR043502">
    <property type="entry name" value="DNA/RNA_pol_sf"/>
</dbReference>
<evidence type="ECO:0000256" key="2">
    <source>
        <dbReference type="ARBA" id="ARBA00012180"/>
    </source>
</evidence>
<dbReference type="CDD" id="cd09275">
    <property type="entry name" value="RNase_HI_RT_DIRS1"/>
    <property type="match status" value="1"/>
</dbReference>
<dbReference type="InterPro" id="IPR043128">
    <property type="entry name" value="Rev_trsase/Diguanyl_cyclase"/>
</dbReference>
<organism evidence="4 5">
    <name type="scientific">Zoarces viviparus</name>
    <name type="common">Viviparous eelpout</name>
    <name type="synonym">Blennius viviparus</name>
    <dbReference type="NCBI Taxonomy" id="48416"/>
    <lineage>
        <taxon>Eukaryota</taxon>
        <taxon>Metazoa</taxon>
        <taxon>Chordata</taxon>
        <taxon>Craniata</taxon>
        <taxon>Vertebrata</taxon>
        <taxon>Euteleostomi</taxon>
        <taxon>Actinopterygii</taxon>
        <taxon>Neopterygii</taxon>
        <taxon>Teleostei</taxon>
        <taxon>Neoteleostei</taxon>
        <taxon>Acanthomorphata</taxon>
        <taxon>Eupercaria</taxon>
        <taxon>Perciformes</taxon>
        <taxon>Cottioidei</taxon>
        <taxon>Zoarcales</taxon>
        <taxon>Zoarcidae</taxon>
        <taxon>Zoarcinae</taxon>
        <taxon>Zoarces</taxon>
    </lineage>
</organism>
<protein>
    <recommendedName>
        <fullName evidence="2">ribonuclease H</fullName>
        <ecNumber evidence="2">3.1.26.4</ecNumber>
    </recommendedName>
</protein>
<name>A0AAW1GAL5_ZOAVI</name>
<evidence type="ECO:0000313" key="5">
    <source>
        <dbReference type="Proteomes" id="UP001488805"/>
    </source>
</evidence>
<dbReference type="Proteomes" id="UP001488805">
    <property type="component" value="Unassembled WGS sequence"/>
</dbReference>
<dbReference type="PANTHER" id="PTHR33050">
    <property type="entry name" value="REVERSE TRANSCRIPTASE DOMAIN-CONTAINING PROTEIN"/>
    <property type="match status" value="1"/>
</dbReference>
<dbReference type="CDD" id="cd03714">
    <property type="entry name" value="RT_DIRS1"/>
    <property type="match status" value="1"/>
</dbReference>
<dbReference type="PROSITE" id="PS50878">
    <property type="entry name" value="RT_POL"/>
    <property type="match status" value="1"/>
</dbReference>
<evidence type="ECO:0000259" key="3">
    <source>
        <dbReference type="PROSITE" id="PS50878"/>
    </source>
</evidence>
<dbReference type="Gene3D" id="3.30.70.270">
    <property type="match status" value="1"/>
</dbReference>
<dbReference type="SUPFAM" id="SSF56672">
    <property type="entry name" value="DNA/RNA polymerases"/>
    <property type="match status" value="1"/>
</dbReference>
<dbReference type="EC" id="3.1.26.4" evidence="2"/>
<evidence type="ECO:0000313" key="4">
    <source>
        <dbReference type="EMBL" id="KAK9543265.1"/>
    </source>
</evidence>
<reference evidence="4 5" key="1">
    <citation type="journal article" date="2024" name="Genome Biol. Evol.">
        <title>Chromosome-level genome assembly of the viviparous eelpout Zoarces viviparus.</title>
        <authorList>
            <person name="Fuhrmann N."/>
            <person name="Brasseur M.V."/>
            <person name="Bakowski C.E."/>
            <person name="Podsiadlowski L."/>
            <person name="Prost S."/>
            <person name="Krehenwinkel H."/>
            <person name="Mayer C."/>
        </authorList>
    </citation>
    <scope>NUCLEOTIDE SEQUENCE [LARGE SCALE GENOMIC DNA]</scope>
    <source>
        <strain evidence="4">NO-MEL_2022_Ind0_liver</strain>
    </source>
</reference>
<feature type="domain" description="Reverse transcriptase" evidence="3">
    <location>
        <begin position="1"/>
        <end position="241"/>
    </location>
</feature>
<dbReference type="EMBL" id="JBCEZU010000001">
    <property type="protein sequence ID" value="KAK9543265.1"/>
    <property type="molecule type" value="Genomic_DNA"/>
</dbReference>
<proteinExistence type="inferred from homology"/>